<dbReference type="AlphaFoldDB" id="A0A515EW80"/>
<gene>
    <name evidence="3" type="ORF">EXZ61_21665</name>
</gene>
<dbReference type="Proteomes" id="UP000317365">
    <property type="component" value="Chromosome"/>
</dbReference>
<evidence type="ECO:0000256" key="1">
    <source>
        <dbReference type="ARBA" id="ARBA00006484"/>
    </source>
</evidence>
<dbReference type="Pfam" id="PF00106">
    <property type="entry name" value="adh_short"/>
    <property type="match status" value="1"/>
</dbReference>
<reference evidence="4" key="2">
    <citation type="journal article" date="2020" name="Int. J. Syst. Evol. Microbiol.">
        <title>Genomic insights into a novel species Rhodoferax aquaticus sp. nov., isolated from freshwater.</title>
        <authorList>
            <person name="Li T."/>
            <person name="Zhuo Y."/>
            <person name="Jin C.Z."/>
            <person name="Wu X."/>
            <person name="Ko S.R."/>
            <person name="Jin F.J."/>
            <person name="Ahn C.Y."/>
            <person name="Oh H.M."/>
            <person name="Lee H.G."/>
            <person name="Jin L."/>
        </authorList>
    </citation>
    <scope>NUCLEOTIDE SEQUENCE [LARGE SCALE GENOMIC DNA]</scope>
    <source>
        <strain evidence="4">Gr-4</strain>
    </source>
</reference>
<name>A0A515EW80_9BURK</name>
<evidence type="ECO:0000313" key="3">
    <source>
        <dbReference type="EMBL" id="QDL56924.1"/>
    </source>
</evidence>
<keyword evidence="4" id="KW-1185">Reference proteome</keyword>
<dbReference type="GO" id="GO:0016491">
    <property type="term" value="F:oxidoreductase activity"/>
    <property type="evidence" value="ECO:0007669"/>
    <property type="project" value="UniProtKB-KW"/>
</dbReference>
<evidence type="ECO:0000256" key="2">
    <source>
        <dbReference type="ARBA" id="ARBA00023002"/>
    </source>
</evidence>
<reference evidence="4" key="1">
    <citation type="submission" date="2019-02" db="EMBL/GenBank/DDBJ databases">
        <title>Complete genome sequence of Rhodoferax sp. Gr-4.</title>
        <authorList>
            <person name="Jin L."/>
        </authorList>
    </citation>
    <scope>NUCLEOTIDE SEQUENCE [LARGE SCALE GENOMIC DNA]</scope>
    <source>
        <strain evidence="4">Gr-4</strain>
    </source>
</reference>
<dbReference type="PANTHER" id="PTHR44196:SF1">
    <property type="entry name" value="DEHYDROGENASE_REDUCTASE SDR FAMILY MEMBER 7B"/>
    <property type="match status" value="1"/>
</dbReference>
<dbReference type="PANTHER" id="PTHR44196">
    <property type="entry name" value="DEHYDROGENASE/REDUCTASE SDR FAMILY MEMBER 7B"/>
    <property type="match status" value="1"/>
</dbReference>
<dbReference type="Gene3D" id="3.40.50.720">
    <property type="entry name" value="NAD(P)-binding Rossmann-like Domain"/>
    <property type="match status" value="1"/>
</dbReference>
<accession>A0A515EW80</accession>
<sequence>MSLNTRITQWAGRTVWLIGASTGIGRATASQLHALGAKVIVSARSAQGLDAFVSEHPGSQALALDVTDTASVQAAAAQVHAQGGLDWVVYCAGHYREMRANAIDLADVLRHNDVNYLGAMRVLDAVTPLLLKQAKANSLGGVAQRGHISLMASVAGYRGLPKSLAYGPTKAALINLAETLYLDLHPQGVDVSLVNPGFVDTPLTAQNEFTMPALLTPAQAAQAIVKGWARGAFEIHFPKRFTLWLKVLRCLPNPVFFALMRRVSPPEAA</sequence>
<dbReference type="KEGG" id="rhg:EXZ61_21665"/>
<dbReference type="GO" id="GO:0016020">
    <property type="term" value="C:membrane"/>
    <property type="evidence" value="ECO:0007669"/>
    <property type="project" value="TreeGrafter"/>
</dbReference>
<dbReference type="RefSeq" id="WP_142814365.1">
    <property type="nucleotide sequence ID" value="NZ_CP036282.1"/>
</dbReference>
<comment type="similarity">
    <text evidence="1">Belongs to the short-chain dehydrogenases/reductases (SDR) family.</text>
</comment>
<dbReference type="EMBL" id="CP036282">
    <property type="protein sequence ID" value="QDL56924.1"/>
    <property type="molecule type" value="Genomic_DNA"/>
</dbReference>
<dbReference type="SUPFAM" id="SSF51735">
    <property type="entry name" value="NAD(P)-binding Rossmann-fold domains"/>
    <property type="match status" value="1"/>
</dbReference>
<proteinExistence type="inferred from homology"/>
<dbReference type="InterPro" id="IPR002347">
    <property type="entry name" value="SDR_fam"/>
</dbReference>
<dbReference type="InterPro" id="IPR036291">
    <property type="entry name" value="NAD(P)-bd_dom_sf"/>
</dbReference>
<evidence type="ECO:0000313" key="4">
    <source>
        <dbReference type="Proteomes" id="UP000317365"/>
    </source>
</evidence>
<dbReference type="PRINTS" id="PR00081">
    <property type="entry name" value="GDHRDH"/>
</dbReference>
<organism evidence="3 4">
    <name type="scientific">Rhodoferax aquaticus</name>
    <dbReference type="NCBI Taxonomy" id="2527691"/>
    <lineage>
        <taxon>Bacteria</taxon>
        <taxon>Pseudomonadati</taxon>
        <taxon>Pseudomonadota</taxon>
        <taxon>Betaproteobacteria</taxon>
        <taxon>Burkholderiales</taxon>
        <taxon>Comamonadaceae</taxon>
        <taxon>Rhodoferax</taxon>
    </lineage>
</organism>
<protein>
    <submittedName>
        <fullName evidence="3">SDR family NAD(P)-dependent oxidoreductase</fullName>
    </submittedName>
</protein>
<keyword evidence="2" id="KW-0560">Oxidoreductase</keyword>